<sequence length="434" mass="47063">MSSTDDTAISTPVDIQEPKGTDGVRSQTSLEPKPPVTTKQWLLVLSAFVVFLNTWGILLTFGVFQTYYEQVLLPDRTASDIAWISTVSAFMMLFSGLITGTLFDYGYLRPLLFWGSLLEVFGLMMVSLSTKYYQLFLAQGICTGLGGGMLYIPAIAAAAAGLQQFRRAKFIGLIASATGIGGVIYPIMFRRLVSPLGFPWTVRVIAFTMFGTFLMSYLTLIYKPQKNSLVRPLIDKAAFTDAGFLLLVLAGFFCSMAYYMPILYLPSFAESKIPGFSAQNTDLAFYLVSIANGTSVVGRLIAGAIATAIGPTETATLAAASSSIILFLWIIVKSKTRMIVWTVFWGLASSVIVAMPGAMVPLFCPSLQVIGTRTGMFWAGVGIGVLIGCPVAGVLIDVKAAEIHWWQLQVFAGAIMTAGTLSFIYPVIQVRKTR</sequence>
<gene>
    <name evidence="6" type="ORF">UA08_00935</name>
</gene>
<comment type="similarity">
    <text evidence="2">Belongs to the major facilitator superfamily. Monocarboxylate porter (TC 2.A.1.13) family.</text>
</comment>
<feature type="transmembrane region" description="Helical" evidence="4">
    <location>
        <begin position="408"/>
        <end position="428"/>
    </location>
</feature>
<evidence type="ECO:0000313" key="6">
    <source>
        <dbReference type="EMBL" id="OKL64269.1"/>
    </source>
</evidence>
<feature type="transmembrane region" description="Helical" evidence="4">
    <location>
        <begin position="170"/>
        <end position="188"/>
    </location>
</feature>
<dbReference type="OrthoDB" id="6509908at2759"/>
<feature type="domain" description="Major facilitator superfamily (MFS) profile" evidence="5">
    <location>
        <begin position="42"/>
        <end position="431"/>
    </location>
</feature>
<dbReference type="PANTHER" id="PTHR11360:SF252">
    <property type="entry name" value="MAJOR FACILITATOR SUPERFAMILY (MFS) PROFILE DOMAIN-CONTAINING PROTEIN-RELATED"/>
    <property type="match status" value="1"/>
</dbReference>
<dbReference type="Proteomes" id="UP000214365">
    <property type="component" value="Unassembled WGS sequence"/>
</dbReference>
<accession>A0A225B857</accession>
<feature type="region of interest" description="Disordered" evidence="3">
    <location>
        <begin position="1"/>
        <end position="34"/>
    </location>
</feature>
<dbReference type="GO" id="GO:0016020">
    <property type="term" value="C:membrane"/>
    <property type="evidence" value="ECO:0007669"/>
    <property type="project" value="UniProtKB-SubCell"/>
</dbReference>
<feature type="transmembrane region" description="Helical" evidence="4">
    <location>
        <begin position="314"/>
        <end position="332"/>
    </location>
</feature>
<evidence type="ECO:0000256" key="4">
    <source>
        <dbReference type="SAM" id="Phobius"/>
    </source>
</evidence>
<evidence type="ECO:0000259" key="5">
    <source>
        <dbReference type="PROSITE" id="PS50850"/>
    </source>
</evidence>
<keyword evidence="4" id="KW-1133">Transmembrane helix</keyword>
<comment type="caution">
    <text evidence="6">The sequence shown here is derived from an EMBL/GenBank/DDBJ whole genome shotgun (WGS) entry which is preliminary data.</text>
</comment>
<dbReference type="RefSeq" id="XP_020124390.1">
    <property type="nucleotide sequence ID" value="XM_020260796.1"/>
</dbReference>
<dbReference type="PROSITE" id="PS50850">
    <property type="entry name" value="MFS"/>
    <property type="match status" value="1"/>
</dbReference>
<feature type="transmembrane region" description="Helical" evidence="4">
    <location>
        <begin position="136"/>
        <end position="158"/>
    </location>
</feature>
<dbReference type="InterPro" id="IPR011701">
    <property type="entry name" value="MFS"/>
</dbReference>
<organism evidence="6 7">
    <name type="scientific">Talaromyces atroroseus</name>
    <dbReference type="NCBI Taxonomy" id="1441469"/>
    <lineage>
        <taxon>Eukaryota</taxon>
        <taxon>Fungi</taxon>
        <taxon>Dikarya</taxon>
        <taxon>Ascomycota</taxon>
        <taxon>Pezizomycotina</taxon>
        <taxon>Eurotiomycetes</taxon>
        <taxon>Eurotiomycetidae</taxon>
        <taxon>Eurotiales</taxon>
        <taxon>Trichocomaceae</taxon>
        <taxon>Talaromyces</taxon>
        <taxon>Talaromyces sect. Trachyspermi</taxon>
    </lineage>
</organism>
<dbReference type="PANTHER" id="PTHR11360">
    <property type="entry name" value="MONOCARBOXYLATE TRANSPORTER"/>
    <property type="match status" value="1"/>
</dbReference>
<feature type="transmembrane region" description="Helical" evidence="4">
    <location>
        <begin position="283"/>
        <end position="302"/>
    </location>
</feature>
<keyword evidence="4" id="KW-0472">Membrane</keyword>
<evidence type="ECO:0000256" key="3">
    <source>
        <dbReference type="SAM" id="MobiDB-lite"/>
    </source>
</evidence>
<keyword evidence="4" id="KW-0812">Transmembrane</keyword>
<comment type="subcellular location">
    <subcellularLocation>
        <location evidence="1">Membrane</location>
        <topology evidence="1">Multi-pass membrane protein</topology>
    </subcellularLocation>
</comment>
<reference evidence="6 7" key="1">
    <citation type="submission" date="2015-06" db="EMBL/GenBank/DDBJ databases">
        <title>Talaromyces atroroseus IBT 11181 draft genome.</title>
        <authorList>
            <person name="Rasmussen K.B."/>
            <person name="Rasmussen S."/>
            <person name="Petersen B."/>
            <person name="Sicheritz-Ponten T."/>
            <person name="Mortensen U.H."/>
            <person name="Thrane U."/>
        </authorList>
    </citation>
    <scope>NUCLEOTIDE SEQUENCE [LARGE SCALE GENOMIC DNA]</scope>
    <source>
        <strain evidence="6 7">IBT 11181</strain>
    </source>
</reference>
<feature type="transmembrane region" description="Helical" evidence="4">
    <location>
        <begin position="41"/>
        <end position="61"/>
    </location>
</feature>
<dbReference type="EMBL" id="LFMY01000001">
    <property type="protein sequence ID" value="OKL64269.1"/>
    <property type="molecule type" value="Genomic_DNA"/>
</dbReference>
<evidence type="ECO:0000256" key="2">
    <source>
        <dbReference type="ARBA" id="ARBA00006727"/>
    </source>
</evidence>
<evidence type="ECO:0000256" key="1">
    <source>
        <dbReference type="ARBA" id="ARBA00004141"/>
    </source>
</evidence>
<dbReference type="InterPro" id="IPR050327">
    <property type="entry name" value="Proton-linked_MCT"/>
</dbReference>
<feature type="transmembrane region" description="Helical" evidence="4">
    <location>
        <begin position="81"/>
        <end position="99"/>
    </location>
</feature>
<keyword evidence="7" id="KW-1185">Reference proteome</keyword>
<dbReference type="InterPro" id="IPR036259">
    <property type="entry name" value="MFS_trans_sf"/>
</dbReference>
<dbReference type="SUPFAM" id="SSF103473">
    <property type="entry name" value="MFS general substrate transporter"/>
    <property type="match status" value="1"/>
</dbReference>
<proteinExistence type="inferred from homology"/>
<dbReference type="Pfam" id="PF07690">
    <property type="entry name" value="MFS_1"/>
    <property type="match status" value="1"/>
</dbReference>
<feature type="transmembrane region" description="Helical" evidence="4">
    <location>
        <begin position="200"/>
        <end position="222"/>
    </location>
</feature>
<dbReference type="InterPro" id="IPR020846">
    <property type="entry name" value="MFS_dom"/>
</dbReference>
<dbReference type="GO" id="GO:0022857">
    <property type="term" value="F:transmembrane transporter activity"/>
    <property type="evidence" value="ECO:0007669"/>
    <property type="project" value="InterPro"/>
</dbReference>
<feature type="transmembrane region" description="Helical" evidence="4">
    <location>
        <begin position="376"/>
        <end position="396"/>
    </location>
</feature>
<feature type="transmembrane region" description="Helical" evidence="4">
    <location>
        <begin position="243"/>
        <end position="263"/>
    </location>
</feature>
<evidence type="ECO:0000313" key="7">
    <source>
        <dbReference type="Proteomes" id="UP000214365"/>
    </source>
</evidence>
<dbReference type="GeneID" id="31000690"/>
<dbReference type="AlphaFoldDB" id="A0A225B857"/>
<feature type="compositionally biased region" description="Polar residues" evidence="3">
    <location>
        <begin position="1"/>
        <end position="10"/>
    </location>
</feature>
<dbReference type="Gene3D" id="1.20.1250.20">
    <property type="entry name" value="MFS general substrate transporter like domains"/>
    <property type="match status" value="1"/>
</dbReference>
<protein>
    <recommendedName>
        <fullName evidence="5">Major facilitator superfamily (MFS) profile domain-containing protein</fullName>
    </recommendedName>
</protein>
<feature type="transmembrane region" description="Helical" evidence="4">
    <location>
        <begin position="338"/>
        <end position="364"/>
    </location>
</feature>
<name>A0A225B857_TALAT</name>